<keyword evidence="4" id="KW-0346">Stress response</keyword>
<dbReference type="GO" id="GO:0034605">
    <property type="term" value="P:cellular response to heat"/>
    <property type="evidence" value="ECO:0007669"/>
    <property type="project" value="TreeGrafter"/>
</dbReference>
<dbReference type="GO" id="GO:0005524">
    <property type="term" value="F:ATP binding"/>
    <property type="evidence" value="ECO:0007669"/>
    <property type="project" value="UniProtKB-KW"/>
</dbReference>
<dbReference type="InterPro" id="IPR003959">
    <property type="entry name" value="ATPase_AAA_core"/>
</dbReference>
<dbReference type="AlphaFoldDB" id="K1L403"/>
<dbReference type="InterPro" id="IPR003593">
    <property type="entry name" value="AAA+_ATPase"/>
</dbReference>
<keyword evidence="1" id="KW-0547">Nucleotide-binding</keyword>
<proteinExistence type="predicted"/>
<dbReference type="InterPro" id="IPR027417">
    <property type="entry name" value="P-loop_NTPase"/>
</dbReference>
<dbReference type="SMART" id="SM00382">
    <property type="entry name" value="AAA"/>
    <property type="match status" value="1"/>
</dbReference>
<dbReference type="InterPro" id="IPR050130">
    <property type="entry name" value="ClpA_ClpB"/>
</dbReference>
<dbReference type="GO" id="GO:0016887">
    <property type="term" value="F:ATP hydrolysis activity"/>
    <property type="evidence" value="ECO:0007669"/>
    <property type="project" value="InterPro"/>
</dbReference>
<evidence type="ECO:0000313" key="4">
    <source>
        <dbReference type="EMBL" id="EKB45343.1"/>
    </source>
</evidence>
<gene>
    <name evidence="4" type="primary">clpE</name>
    <name evidence="4" type="ORF">B857_01941</name>
</gene>
<dbReference type="RefSeq" id="WP_008405957.1">
    <property type="nucleotide sequence ID" value="NZ_AMCK01000008.1"/>
</dbReference>
<evidence type="ECO:0000259" key="3">
    <source>
        <dbReference type="SMART" id="SM00382"/>
    </source>
</evidence>
<name>K1L403_9BACL</name>
<dbReference type="Proteomes" id="UP000004738">
    <property type="component" value="Unassembled WGS sequence"/>
</dbReference>
<keyword evidence="2" id="KW-0067">ATP-binding</keyword>
<feature type="domain" description="AAA+ ATPase" evidence="3">
    <location>
        <begin position="176"/>
        <end position="325"/>
    </location>
</feature>
<dbReference type="PATRIC" id="fig|1224748.3.peg.1923"/>
<evidence type="ECO:0000313" key="5">
    <source>
        <dbReference type="Proteomes" id="UP000004738"/>
    </source>
</evidence>
<protein>
    <submittedName>
        <fullName evidence="4">Heat shock protein HSP1</fullName>
    </submittedName>
</protein>
<keyword evidence="5" id="KW-1185">Reference proteome</keyword>
<dbReference type="InterPro" id="IPR001270">
    <property type="entry name" value="ClpA/B"/>
</dbReference>
<dbReference type="PANTHER" id="PTHR11638:SF18">
    <property type="entry name" value="HEAT SHOCK PROTEIN 104"/>
    <property type="match status" value="1"/>
</dbReference>
<dbReference type="GO" id="GO:0005737">
    <property type="term" value="C:cytoplasm"/>
    <property type="evidence" value="ECO:0007669"/>
    <property type="project" value="TreeGrafter"/>
</dbReference>
<evidence type="ECO:0000256" key="1">
    <source>
        <dbReference type="ARBA" id="ARBA00022741"/>
    </source>
</evidence>
<dbReference type="Gene3D" id="3.40.50.300">
    <property type="entry name" value="P-loop containing nucleotide triphosphate hydrolases"/>
    <property type="match status" value="1"/>
</dbReference>
<dbReference type="PRINTS" id="PR00300">
    <property type="entry name" value="CLPPROTEASEA"/>
</dbReference>
<sequence>MFTVKVDYYSQISYRKYIENRKEEGIYTLTIPLLELHQNEIDDLLIESEVDIDLTSAVKLSKVNDTINYILEKIIYLIVDKNVNFIIEEKYLEELLNTIPNFVKGEKVDLDILEETLEEKDISNNSKRLIINDAIKIDELKMHLNRNIVGHEAFKETLLRELEAYKYFNMIIEDQPILSVFLLGPSGTGKTEIGRVLHKYLDEINSVAKINLANYKSESSLSGLIGSPPGYIGSKEESDLVRKIKVSNAGVLIIDEFEKADSAIHNFFLQLLEEGKFDDAVGNVHNLNGYIIIFTSNFSKNEYLEKVPPELRSRFNLVFECAHLKIKQREEYLERIFHEYSKKVGVKLDKSELENLILTTNVQKEKNLRILRQKARKAFYELKIGNKN</sequence>
<dbReference type="PANTHER" id="PTHR11638">
    <property type="entry name" value="ATP-DEPENDENT CLP PROTEASE"/>
    <property type="match status" value="1"/>
</dbReference>
<reference evidence="4 5" key="1">
    <citation type="journal article" date="2012" name="J. Bacteriol.">
        <title>Draft Genome Sequence of Bacillus isronensis Strain B3W22, Isolated from the Upper Atmosphere.</title>
        <authorList>
            <person name="Shivaji S."/>
            <person name="Ara S."/>
            <person name="Singh S.K."/>
            <person name="Bandi S."/>
            <person name="Singh A."/>
            <person name="Pinnaka A.K."/>
        </authorList>
    </citation>
    <scope>NUCLEOTIDE SEQUENCE [LARGE SCALE GENOMIC DNA]</scope>
    <source>
        <strain evidence="4 5">B3W22</strain>
    </source>
</reference>
<dbReference type="SUPFAM" id="SSF52540">
    <property type="entry name" value="P-loop containing nucleoside triphosphate hydrolases"/>
    <property type="match status" value="1"/>
</dbReference>
<comment type="caution">
    <text evidence="4">The sequence shown here is derived from an EMBL/GenBank/DDBJ whole genome shotgun (WGS) entry which is preliminary data.</text>
</comment>
<accession>K1L403</accession>
<dbReference type="Pfam" id="PF07724">
    <property type="entry name" value="AAA_2"/>
    <property type="match status" value="1"/>
</dbReference>
<dbReference type="EMBL" id="AMCK01000008">
    <property type="protein sequence ID" value="EKB45343.1"/>
    <property type="molecule type" value="Genomic_DNA"/>
</dbReference>
<evidence type="ECO:0000256" key="2">
    <source>
        <dbReference type="ARBA" id="ARBA00022840"/>
    </source>
</evidence>
<organism evidence="4 5">
    <name type="scientific">Solibacillus isronensis B3W22</name>
    <dbReference type="NCBI Taxonomy" id="1224748"/>
    <lineage>
        <taxon>Bacteria</taxon>
        <taxon>Bacillati</taxon>
        <taxon>Bacillota</taxon>
        <taxon>Bacilli</taxon>
        <taxon>Bacillales</taxon>
        <taxon>Caryophanaceae</taxon>
        <taxon>Solibacillus</taxon>
    </lineage>
</organism>